<feature type="region of interest" description="Disordered" evidence="1">
    <location>
        <begin position="55"/>
        <end position="81"/>
    </location>
</feature>
<accession>A0A1I2U8B3</accession>
<evidence type="ECO:0000313" key="3">
    <source>
        <dbReference type="Proteomes" id="UP000199065"/>
    </source>
</evidence>
<protein>
    <submittedName>
        <fullName evidence="2">Senescence-associated protein</fullName>
    </submittedName>
</protein>
<proteinExistence type="predicted"/>
<keyword evidence="3" id="KW-1185">Reference proteome</keyword>
<dbReference type="NCBIfam" id="NF040480">
    <property type="entry name" value="CGLAU_01105_fam"/>
    <property type="match status" value="1"/>
</dbReference>
<dbReference type="RefSeq" id="WP_092286369.1">
    <property type="nucleotide sequence ID" value="NZ_FOPJ01000011.1"/>
</dbReference>
<evidence type="ECO:0000256" key="1">
    <source>
        <dbReference type="SAM" id="MobiDB-lite"/>
    </source>
</evidence>
<organism evidence="2 3">
    <name type="scientific">Corynebacterium spheniscorum</name>
    <dbReference type="NCBI Taxonomy" id="185761"/>
    <lineage>
        <taxon>Bacteria</taxon>
        <taxon>Bacillati</taxon>
        <taxon>Actinomycetota</taxon>
        <taxon>Actinomycetes</taxon>
        <taxon>Mycobacteriales</taxon>
        <taxon>Corynebacteriaceae</taxon>
        <taxon>Corynebacterium</taxon>
    </lineage>
</organism>
<feature type="compositionally biased region" description="Polar residues" evidence="1">
    <location>
        <begin position="1"/>
        <end position="17"/>
    </location>
</feature>
<dbReference type="EMBL" id="FOPJ01000011">
    <property type="protein sequence ID" value="SFG70841.1"/>
    <property type="molecule type" value="Genomic_DNA"/>
</dbReference>
<dbReference type="Gene3D" id="1.20.120.20">
    <property type="entry name" value="Apolipoprotein"/>
    <property type="match status" value="1"/>
</dbReference>
<evidence type="ECO:0000313" key="2">
    <source>
        <dbReference type="EMBL" id="SFG70841.1"/>
    </source>
</evidence>
<sequence length="215" mass="23881">MTNPNDDLTNPGTPETSEASHRESVLDSLRDVTKAFQSAGTALGDVMEDFAARYRNRAHNPEPHGAHAIIDEVDEQRTPSDRLKTALADARERLGKVDDVEDVKKVTAKFAGHLEDLVRDMGTSVRAAVKDTRNTEDAKDAKAALEDALATVRKSFDEATDKVREGIKETGESADSFLDDLKHRLETMVTRARIEDDFFEQNRDDVIDGEVVEEK</sequence>
<dbReference type="SUPFAM" id="SSF58113">
    <property type="entry name" value="Apolipoprotein A-I"/>
    <property type="match status" value="1"/>
</dbReference>
<dbReference type="Proteomes" id="UP000199065">
    <property type="component" value="Unassembled WGS sequence"/>
</dbReference>
<feature type="region of interest" description="Disordered" evidence="1">
    <location>
        <begin position="1"/>
        <end position="26"/>
    </location>
</feature>
<dbReference type="AlphaFoldDB" id="A0A1I2U8B3"/>
<gene>
    <name evidence="2" type="ORF">SAMN05660282_01688</name>
</gene>
<reference evidence="2 3" key="1">
    <citation type="submission" date="2016-10" db="EMBL/GenBank/DDBJ databases">
        <authorList>
            <person name="de Groot N.N."/>
        </authorList>
    </citation>
    <scope>NUCLEOTIDE SEQUENCE [LARGE SCALE GENOMIC DNA]</scope>
    <source>
        <strain>J11</strain>
        <strain evidence="3">PG 39</strain>
    </source>
</reference>
<dbReference type="STRING" id="185761.SAMN05660282_01688"/>
<name>A0A1I2U8B3_9CORY</name>